<dbReference type="HOGENOM" id="CLU_1787275_0_0_1"/>
<comment type="caution">
    <text evidence="3">The sequence shown here is derived from an EMBL/GenBank/DDBJ whole genome shotgun (WGS) entry which is preliminary data.</text>
</comment>
<dbReference type="VEuPathDB" id="MicrosporidiaDB:DI09_19p260"/>
<dbReference type="RefSeq" id="XP_013238671.1">
    <property type="nucleotide sequence ID" value="XM_013383217.1"/>
</dbReference>
<protein>
    <submittedName>
        <fullName evidence="3">Uncharacterized protein</fullName>
    </submittedName>
</protein>
<organism evidence="3 4">
    <name type="scientific">Mitosporidium daphniae</name>
    <dbReference type="NCBI Taxonomy" id="1485682"/>
    <lineage>
        <taxon>Eukaryota</taxon>
        <taxon>Fungi</taxon>
        <taxon>Fungi incertae sedis</taxon>
        <taxon>Microsporidia</taxon>
        <taxon>Mitosporidium</taxon>
    </lineage>
</organism>
<name>A0A098VTT3_9MICR</name>
<dbReference type="Proteomes" id="UP000029725">
    <property type="component" value="Unassembled WGS sequence"/>
</dbReference>
<keyword evidence="2" id="KW-1133">Transmembrane helix</keyword>
<proteinExistence type="predicted"/>
<gene>
    <name evidence="3" type="ORF">DI09_19p260</name>
</gene>
<keyword evidence="2" id="KW-0812">Transmembrane</keyword>
<evidence type="ECO:0000256" key="1">
    <source>
        <dbReference type="SAM" id="MobiDB-lite"/>
    </source>
</evidence>
<feature type="region of interest" description="Disordered" evidence="1">
    <location>
        <begin position="98"/>
        <end position="132"/>
    </location>
</feature>
<reference evidence="3 4" key="1">
    <citation type="submission" date="2014-04" db="EMBL/GenBank/DDBJ databases">
        <title>A new species of microsporidia sheds light on the evolution of extreme parasitism.</title>
        <authorList>
            <person name="Haag K.L."/>
            <person name="James T.Y."/>
            <person name="Larsson R."/>
            <person name="Schaer T.M."/>
            <person name="Refardt D."/>
            <person name="Pombert J.-F."/>
            <person name="Ebert D."/>
        </authorList>
    </citation>
    <scope>NUCLEOTIDE SEQUENCE [LARGE SCALE GENOMIC DNA]</scope>
    <source>
        <strain evidence="3 4">UGP3</strain>
        <tissue evidence="3">Spores</tissue>
    </source>
</reference>
<dbReference type="AlphaFoldDB" id="A0A098VTT3"/>
<accession>A0A098VTT3</accession>
<evidence type="ECO:0000313" key="4">
    <source>
        <dbReference type="Proteomes" id="UP000029725"/>
    </source>
</evidence>
<feature type="transmembrane region" description="Helical" evidence="2">
    <location>
        <begin position="69"/>
        <end position="91"/>
    </location>
</feature>
<evidence type="ECO:0000313" key="3">
    <source>
        <dbReference type="EMBL" id="KGG52244.1"/>
    </source>
</evidence>
<evidence type="ECO:0000256" key="2">
    <source>
        <dbReference type="SAM" id="Phobius"/>
    </source>
</evidence>
<keyword evidence="2" id="KW-0472">Membrane</keyword>
<dbReference type="GeneID" id="25258876"/>
<sequence>MNFSLADQKWFRFSPIATRFFIEVLLLRMPKHLASFKADEDGQTPSYGVKAESQIEETPLKDDSTILQYWAAIIILSIFATIAFAVILSTWKKLRPFSSFTSPQSSNSHSNSATARDATERNNAYRSNPEIVKSEPIASGEFASL</sequence>
<feature type="compositionally biased region" description="Low complexity" evidence="1">
    <location>
        <begin position="98"/>
        <end position="115"/>
    </location>
</feature>
<dbReference type="EMBL" id="JMKJ01000110">
    <property type="protein sequence ID" value="KGG52244.1"/>
    <property type="molecule type" value="Genomic_DNA"/>
</dbReference>
<keyword evidence="4" id="KW-1185">Reference proteome</keyword>